<organism evidence="2">
    <name type="scientific">freshwater metagenome</name>
    <dbReference type="NCBI Taxonomy" id="449393"/>
    <lineage>
        <taxon>unclassified sequences</taxon>
        <taxon>metagenomes</taxon>
        <taxon>ecological metagenomes</taxon>
    </lineage>
</organism>
<name>A0A6J6GIS0_9ZZZZ</name>
<sequence length="80" mass="8804">MKFRGREQTRPELGYKLLQRLAEDVKEIAFVEFAPKQEGRNMTMVLGPTKKKTEAVAEQKAARAAKAKAAEAAAEAEAAK</sequence>
<feature type="domain" description="Translation initiation factor 3 C-terminal" evidence="1">
    <location>
        <begin position="1"/>
        <end position="48"/>
    </location>
</feature>
<dbReference type="Pfam" id="PF00707">
    <property type="entry name" value="IF3_C"/>
    <property type="match status" value="1"/>
</dbReference>
<dbReference type="AlphaFoldDB" id="A0A6J6GIS0"/>
<dbReference type="EMBL" id="CAEZUI010000093">
    <property type="protein sequence ID" value="CAB4599583.1"/>
    <property type="molecule type" value="Genomic_DNA"/>
</dbReference>
<evidence type="ECO:0000259" key="1">
    <source>
        <dbReference type="Pfam" id="PF00707"/>
    </source>
</evidence>
<gene>
    <name evidence="2" type="ORF">UFOPK1807_00740</name>
</gene>
<reference evidence="2" key="1">
    <citation type="submission" date="2020-05" db="EMBL/GenBank/DDBJ databases">
        <authorList>
            <person name="Chiriac C."/>
            <person name="Salcher M."/>
            <person name="Ghai R."/>
            <person name="Kavagutti S V."/>
        </authorList>
    </citation>
    <scope>NUCLEOTIDE SEQUENCE</scope>
</reference>
<evidence type="ECO:0000313" key="2">
    <source>
        <dbReference type="EMBL" id="CAB4599583.1"/>
    </source>
</evidence>
<accession>A0A6J6GIS0</accession>
<proteinExistence type="predicted"/>
<dbReference type="SUPFAM" id="SSF55200">
    <property type="entry name" value="Translation initiation factor IF3, C-terminal domain"/>
    <property type="match status" value="1"/>
</dbReference>
<protein>
    <submittedName>
        <fullName evidence="2">Unannotated protein</fullName>
    </submittedName>
</protein>
<dbReference type="InterPro" id="IPR019815">
    <property type="entry name" value="Translation_initiation_fac_3_C"/>
</dbReference>
<dbReference type="Gene3D" id="3.30.110.10">
    <property type="entry name" value="Translation initiation factor 3 (IF-3), C-terminal domain"/>
    <property type="match status" value="1"/>
</dbReference>
<dbReference type="InterPro" id="IPR036788">
    <property type="entry name" value="T_IF-3_C_sf"/>
</dbReference>
<dbReference type="GO" id="GO:0006413">
    <property type="term" value="P:translational initiation"/>
    <property type="evidence" value="ECO:0007669"/>
    <property type="project" value="InterPro"/>
</dbReference>